<dbReference type="InterPro" id="IPR009272">
    <property type="entry name" value="DUF929"/>
</dbReference>
<evidence type="ECO:0000256" key="2">
    <source>
        <dbReference type="SAM" id="Phobius"/>
    </source>
</evidence>
<evidence type="ECO:0008006" key="5">
    <source>
        <dbReference type="Google" id="ProtNLM"/>
    </source>
</evidence>
<dbReference type="EMBL" id="BNJJ01000004">
    <property type="protein sequence ID" value="GHO83698.1"/>
    <property type="molecule type" value="Genomic_DNA"/>
</dbReference>
<feature type="transmembrane region" description="Helical" evidence="2">
    <location>
        <begin position="41"/>
        <end position="62"/>
    </location>
</feature>
<organism evidence="3 4">
    <name type="scientific">Dictyobacter formicarum</name>
    <dbReference type="NCBI Taxonomy" id="2778368"/>
    <lineage>
        <taxon>Bacteria</taxon>
        <taxon>Bacillati</taxon>
        <taxon>Chloroflexota</taxon>
        <taxon>Ktedonobacteria</taxon>
        <taxon>Ktedonobacterales</taxon>
        <taxon>Dictyobacteraceae</taxon>
        <taxon>Dictyobacter</taxon>
    </lineage>
</organism>
<name>A0ABQ3VD18_9CHLR</name>
<comment type="caution">
    <text evidence="3">The sequence shown here is derived from an EMBL/GenBank/DDBJ whole genome shotgun (WGS) entry which is preliminary data.</text>
</comment>
<keyword evidence="2" id="KW-0472">Membrane</keyword>
<reference evidence="3 4" key="1">
    <citation type="journal article" date="2021" name="Int. J. Syst. Evol. Microbiol.">
        <title>Reticulibacter mediterranei gen. nov., sp. nov., within the new family Reticulibacteraceae fam. nov., and Ktedonospora formicarum gen. nov., sp. nov., Ktedonobacter robiniae sp. nov., Dictyobacter formicarum sp. nov. and Dictyobacter arantiisoli sp. nov., belonging to the class Ktedonobacteria.</title>
        <authorList>
            <person name="Yabe S."/>
            <person name="Zheng Y."/>
            <person name="Wang C.M."/>
            <person name="Sakai Y."/>
            <person name="Abe K."/>
            <person name="Yokota A."/>
            <person name="Donadio S."/>
            <person name="Cavaletti L."/>
            <person name="Monciardini P."/>
        </authorList>
    </citation>
    <scope>NUCLEOTIDE SEQUENCE [LARGE SCALE GENOMIC DNA]</scope>
    <source>
        <strain evidence="3 4">SOSP1-9</strain>
    </source>
</reference>
<evidence type="ECO:0000313" key="3">
    <source>
        <dbReference type="EMBL" id="GHO83698.1"/>
    </source>
</evidence>
<feature type="region of interest" description="Disordered" evidence="1">
    <location>
        <begin position="1"/>
        <end position="33"/>
    </location>
</feature>
<protein>
    <recommendedName>
        <fullName evidence="5">DUF929 domain-containing protein</fullName>
    </recommendedName>
</protein>
<keyword evidence="4" id="KW-1185">Reference proteome</keyword>
<feature type="compositionally biased region" description="Low complexity" evidence="1">
    <location>
        <begin position="18"/>
        <end position="33"/>
    </location>
</feature>
<sequence length="325" mass="35451">MAKQKQLSASKRREQMRQQRSSQSRSAQQLRGRQQRSNRSSWWLVGGIVLMVAVIVGAFIFIANYEAEQSKVGSDTAFKTITTIKPDVFTHVDKGTFNGQLTAIKNTPVLKGPNGKPEIFYMGGEYCPICAAQRWAIVTSLSRFGSFSPLTPILSAESQVPTFSFYKSSYHSNYIDFESKEIADNTNPNPNPLETLSPDDQKIVNQYAKPPYVQQSGIPFMSIGNQYISVGAYYSGTVLTGKSYQDIATAVNDPNSDISRGIVGAANMLTAAICKATNNQPANVCTADPIPSLEQSLPTASVTGISPTQLAQVGQVSERDVRRNS</sequence>
<dbReference type="Proteomes" id="UP000635565">
    <property type="component" value="Unassembled WGS sequence"/>
</dbReference>
<evidence type="ECO:0000313" key="4">
    <source>
        <dbReference type="Proteomes" id="UP000635565"/>
    </source>
</evidence>
<proteinExistence type="predicted"/>
<dbReference type="Pfam" id="PF06053">
    <property type="entry name" value="DUF929"/>
    <property type="match status" value="1"/>
</dbReference>
<accession>A0ABQ3VD18</accession>
<dbReference type="RefSeq" id="WP_201361359.1">
    <property type="nucleotide sequence ID" value="NZ_BNJJ01000004.1"/>
</dbReference>
<keyword evidence="2" id="KW-1133">Transmembrane helix</keyword>
<gene>
    <name evidence="3" type="ORF">KSZ_17040</name>
</gene>
<keyword evidence="2" id="KW-0812">Transmembrane</keyword>
<evidence type="ECO:0000256" key="1">
    <source>
        <dbReference type="SAM" id="MobiDB-lite"/>
    </source>
</evidence>